<dbReference type="SUPFAM" id="SSF55486">
    <property type="entry name" value="Metalloproteases ('zincins'), catalytic domain"/>
    <property type="match status" value="1"/>
</dbReference>
<dbReference type="EMBL" id="GBHO01028707">
    <property type="protein sequence ID" value="JAG14897.1"/>
    <property type="molecule type" value="Transcribed_RNA"/>
</dbReference>
<dbReference type="GO" id="GO:0046872">
    <property type="term" value="F:metal ion binding"/>
    <property type="evidence" value="ECO:0007669"/>
    <property type="project" value="UniProtKB-UniRule"/>
</dbReference>
<dbReference type="Pfam" id="PF01432">
    <property type="entry name" value="Peptidase_M3"/>
    <property type="match status" value="1"/>
</dbReference>
<dbReference type="EMBL" id="GDHC01008398">
    <property type="protein sequence ID" value="JAQ10231.1"/>
    <property type="molecule type" value="Transcribed_RNA"/>
</dbReference>
<sequence>MATLLGYRNYADYAVEVNIVKKSDAVHTFLSDLNKGLDPLYEKDRVSLEALKREECKTLGIECEDMIFSYDRRYYTRMYNDKYYSIDDEQLRKYFPFDQVIEGMFTLYQTIFSVKFEQIFELEHHQDVSKQLWSPDVRLFKVYDNVVGQQNKLLGYFYMDMFPRAGKYSHAAAYPLIPGATNNPVTGPDTSDKGILPVVAIVCNFPKATVTEVSTLTHYDVVTVLHEFGHC</sequence>
<dbReference type="PANTHER" id="PTHR11804:SF84">
    <property type="entry name" value="SACCHAROLYSIN"/>
    <property type="match status" value="1"/>
</dbReference>
<evidence type="ECO:0000313" key="8">
    <source>
        <dbReference type="EMBL" id="JAG14897.1"/>
    </source>
</evidence>
<keyword evidence="2 6" id="KW-0479">Metal-binding</keyword>
<evidence type="ECO:0000256" key="1">
    <source>
        <dbReference type="ARBA" id="ARBA00022670"/>
    </source>
</evidence>
<keyword evidence="1 6" id="KW-0645">Protease</keyword>
<evidence type="ECO:0000313" key="12">
    <source>
        <dbReference type="EMBL" id="JAQ16608.1"/>
    </source>
</evidence>
<dbReference type="InterPro" id="IPR045090">
    <property type="entry name" value="Pept_M3A_M3B"/>
</dbReference>
<dbReference type="PANTHER" id="PTHR11804">
    <property type="entry name" value="PROTEASE M3 THIMET OLIGOPEPTIDASE-RELATED"/>
    <property type="match status" value="1"/>
</dbReference>
<dbReference type="Gene3D" id="1.10.1370.40">
    <property type="match status" value="1"/>
</dbReference>
<dbReference type="GO" id="GO:0004222">
    <property type="term" value="F:metalloendopeptidase activity"/>
    <property type="evidence" value="ECO:0007669"/>
    <property type="project" value="InterPro"/>
</dbReference>
<dbReference type="EMBL" id="GDHC01018117">
    <property type="protein sequence ID" value="JAQ00512.1"/>
    <property type="molecule type" value="Transcribed_RNA"/>
</dbReference>
<keyword evidence="5 6" id="KW-0482">Metalloprotease</keyword>
<evidence type="ECO:0000313" key="10">
    <source>
        <dbReference type="EMBL" id="JAQ08313.1"/>
    </source>
</evidence>
<dbReference type="GO" id="GO:0006508">
    <property type="term" value="P:proteolysis"/>
    <property type="evidence" value="ECO:0007669"/>
    <property type="project" value="UniProtKB-KW"/>
</dbReference>
<feature type="domain" description="Peptidase M3A/M3B catalytic" evidence="7">
    <location>
        <begin position="2"/>
        <end position="230"/>
    </location>
</feature>
<proteinExistence type="inferred from homology"/>
<accession>A0A0A9X2D8</accession>
<keyword evidence="4 6" id="KW-0862">Zinc</keyword>
<dbReference type="AlphaFoldDB" id="A0A0A9X2D8"/>
<reference evidence="8" key="2">
    <citation type="submission" date="2014-07" db="EMBL/GenBank/DDBJ databases">
        <authorList>
            <person name="Hull J."/>
        </authorList>
    </citation>
    <scope>NUCLEOTIDE SEQUENCE</scope>
</reference>
<name>A0A0A9X2D8_LYGHE</name>
<protein>
    <submittedName>
        <fullName evidence="8">Neurolysin, mitochondrial</fullName>
    </submittedName>
</protein>
<dbReference type="GO" id="GO:0006518">
    <property type="term" value="P:peptide metabolic process"/>
    <property type="evidence" value="ECO:0007669"/>
    <property type="project" value="TreeGrafter"/>
</dbReference>
<comment type="cofactor">
    <cofactor evidence="6">
        <name>Zn(2+)</name>
        <dbReference type="ChEBI" id="CHEBI:29105"/>
    </cofactor>
    <text evidence="6">Binds 1 zinc ion.</text>
</comment>
<evidence type="ECO:0000256" key="2">
    <source>
        <dbReference type="ARBA" id="ARBA00022723"/>
    </source>
</evidence>
<reference evidence="9" key="3">
    <citation type="journal article" date="2016" name="Gigascience">
        <title>De novo construction of an expanded transcriptome assembly for the western tarnished plant bug, Lygus hesperus.</title>
        <authorList>
            <person name="Tassone E.E."/>
            <person name="Geib S.M."/>
            <person name="Hall B."/>
            <person name="Fabrick J.A."/>
            <person name="Brent C.S."/>
            <person name="Hull J.J."/>
        </authorList>
    </citation>
    <scope>NUCLEOTIDE SEQUENCE</scope>
</reference>
<evidence type="ECO:0000313" key="9">
    <source>
        <dbReference type="EMBL" id="JAQ00512.1"/>
    </source>
</evidence>
<evidence type="ECO:0000313" key="11">
    <source>
        <dbReference type="EMBL" id="JAQ10231.1"/>
    </source>
</evidence>
<comment type="similarity">
    <text evidence="6">Belongs to the peptidase M3 family.</text>
</comment>
<evidence type="ECO:0000259" key="7">
    <source>
        <dbReference type="Pfam" id="PF01432"/>
    </source>
</evidence>
<keyword evidence="3 6" id="KW-0378">Hydrolase</keyword>
<reference evidence="8" key="1">
    <citation type="journal article" date="2014" name="PLoS ONE">
        <title>Transcriptome-Based Identification of ABC Transporters in the Western Tarnished Plant Bug Lygus hesperus.</title>
        <authorList>
            <person name="Hull J.J."/>
            <person name="Chaney K."/>
            <person name="Geib S.M."/>
            <person name="Fabrick J.A."/>
            <person name="Brent C.S."/>
            <person name="Walsh D."/>
            <person name="Lavine L.C."/>
        </authorList>
    </citation>
    <scope>NUCLEOTIDE SEQUENCE</scope>
</reference>
<dbReference type="EMBL" id="GDHC01002021">
    <property type="protein sequence ID" value="JAQ16608.1"/>
    <property type="molecule type" value="Transcribed_RNA"/>
</dbReference>
<dbReference type="EMBL" id="GDHC01010316">
    <property type="protein sequence ID" value="JAQ08313.1"/>
    <property type="molecule type" value="Transcribed_RNA"/>
</dbReference>
<dbReference type="InterPro" id="IPR001567">
    <property type="entry name" value="Pept_M3A_M3B_dom"/>
</dbReference>
<gene>
    <name evidence="8" type="primary">NLN</name>
    <name evidence="12" type="synonym">NLN_0</name>
    <name evidence="11" type="synonym">NLN_1</name>
    <name evidence="10" type="synonym">NLN_2</name>
    <name evidence="9" type="synonym">NLN_3</name>
    <name evidence="8" type="ORF">CM83_99485</name>
    <name evidence="10" type="ORF">g.38655</name>
    <name evidence="12" type="ORF">g.38659</name>
    <name evidence="11" type="ORF">g.38672</name>
    <name evidence="9" type="ORF">g.38678</name>
</gene>
<evidence type="ECO:0000256" key="6">
    <source>
        <dbReference type="RuleBase" id="RU003435"/>
    </source>
</evidence>
<evidence type="ECO:0000256" key="4">
    <source>
        <dbReference type="ARBA" id="ARBA00022833"/>
    </source>
</evidence>
<evidence type="ECO:0000256" key="5">
    <source>
        <dbReference type="ARBA" id="ARBA00023049"/>
    </source>
</evidence>
<evidence type="ECO:0000256" key="3">
    <source>
        <dbReference type="ARBA" id="ARBA00022801"/>
    </source>
</evidence>
<organism evidence="8">
    <name type="scientific">Lygus hesperus</name>
    <name type="common">Western plant bug</name>
    <dbReference type="NCBI Taxonomy" id="30085"/>
    <lineage>
        <taxon>Eukaryota</taxon>
        <taxon>Metazoa</taxon>
        <taxon>Ecdysozoa</taxon>
        <taxon>Arthropoda</taxon>
        <taxon>Hexapoda</taxon>
        <taxon>Insecta</taxon>
        <taxon>Pterygota</taxon>
        <taxon>Neoptera</taxon>
        <taxon>Paraneoptera</taxon>
        <taxon>Hemiptera</taxon>
        <taxon>Heteroptera</taxon>
        <taxon>Panheteroptera</taxon>
        <taxon>Cimicomorpha</taxon>
        <taxon>Miridae</taxon>
        <taxon>Mirini</taxon>
        <taxon>Lygus</taxon>
    </lineage>
</organism>